<gene>
    <name evidence="2" type="ORF">CZ814_03286</name>
</gene>
<dbReference type="SUPFAM" id="SSF52200">
    <property type="entry name" value="Toll/Interleukin receptor TIR domain"/>
    <property type="match status" value="1"/>
</dbReference>
<dbReference type="AlphaFoldDB" id="A0A1T4UIA0"/>
<feature type="domain" description="TIR" evidence="1">
    <location>
        <begin position="1"/>
        <end position="131"/>
    </location>
</feature>
<dbReference type="Gene3D" id="1.25.40.10">
    <property type="entry name" value="Tetratricopeptide repeat domain"/>
    <property type="match status" value="1"/>
</dbReference>
<reference evidence="2 3" key="1">
    <citation type="submission" date="2017-02" db="EMBL/GenBank/DDBJ databases">
        <authorList>
            <person name="Peterson S.W."/>
        </authorList>
    </citation>
    <scope>NUCLEOTIDE SEQUENCE [LARGE SCALE GENOMIC DNA]</scope>
    <source>
        <strain evidence="2 3">CECT 9189</strain>
    </source>
</reference>
<protein>
    <submittedName>
        <fullName evidence="2">TIR domain protein</fullName>
    </submittedName>
</protein>
<dbReference type="Proteomes" id="UP000191116">
    <property type="component" value="Unassembled WGS sequence"/>
</dbReference>
<organism evidence="2 3">
    <name type="scientific">Photobacterium toruni</name>
    <dbReference type="NCBI Taxonomy" id="1935446"/>
    <lineage>
        <taxon>Bacteria</taxon>
        <taxon>Pseudomonadati</taxon>
        <taxon>Pseudomonadota</taxon>
        <taxon>Gammaproteobacteria</taxon>
        <taxon>Vibrionales</taxon>
        <taxon>Vibrionaceae</taxon>
        <taxon>Photobacterium</taxon>
    </lineage>
</organism>
<name>A0A1T4UIA0_9GAMM</name>
<sequence>MIKAFLSHSSKDKASYVRNVANWLDKDQIVYDEYTFEEGERSLDEILLGLDKAELFVLFISEHSLNSEWVKTEISEAKQRLDTQALSKVYPIIIDSSIKFDDPRIPDWLRTYNMKPITRAPVAARRIHTKLREICWKKHPKFKLRDNFFAGRNTETDHFEGRLLDFFKDKPLAIFCSGFPGVGRRTLLHYVLKKTDVTQDPFKPASIAIDRDASIEEFILKLNDFGLVDFGSDLLNMTDKSLDDKIAIIHKFMDAAHDAREIFYIVDSGAIANYKKEISDWFKKAILEYKGKKQPVFCIASKYKVIFKNQPRSDLFFFLELSELSVSDRTNYFSKLCQHYELDITKDQFQDVCNVLSGYPDQVKYAADMLVNDSQIKFEDKIGTLAQYNSDKASVLLAKHEDCEKTSNFIRMLSRFEIISTEFVFSIVDEETYYPILEDLASQHIVELIGLDNEIVRVNDIVRDYIARNRITLDQRLQKLVSEKVAATVTDDDLFELDSSETIFAIKESLKQGIQVDERFMIPTHYLRCMKDLYHNRGSLKRIIELADIILAKQDNIDESSLQDIRYYLCLALAKTKDERFMREVQLIKGDEHSFLLGFFYRLQGRYDEALSRFNPIKENRYVSSRTKREIVQVYVQLGEYGKALKYAKENYEKERGNQFHTQAYFNSLINSEDAIVHERKLQELIDNLRSINSEQSIEMADIADALFHAKIKQNKSRSLDLIKDCVARYPNNHYPLLGYCDIALIFSDKYEFKEAVSELQKLRDSQLSPRTLNRYLALEAAFSGNEDQALAFVRADLGRYPEDSRIKFNEALIDLSRRNL</sequence>
<dbReference type="SUPFAM" id="SSF52540">
    <property type="entry name" value="P-loop containing nucleoside triphosphate hydrolases"/>
    <property type="match status" value="1"/>
</dbReference>
<dbReference type="Gene3D" id="3.40.50.10140">
    <property type="entry name" value="Toll/interleukin-1 receptor homology (TIR) domain"/>
    <property type="match status" value="1"/>
</dbReference>
<accession>A0A1T4UIA0</accession>
<dbReference type="Pfam" id="PF13676">
    <property type="entry name" value="TIR_2"/>
    <property type="match status" value="1"/>
</dbReference>
<dbReference type="SUPFAM" id="SSF48452">
    <property type="entry name" value="TPR-like"/>
    <property type="match status" value="1"/>
</dbReference>
<dbReference type="OrthoDB" id="7055795at2"/>
<dbReference type="InterPro" id="IPR000157">
    <property type="entry name" value="TIR_dom"/>
</dbReference>
<evidence type="ECO:0000313" key="2">
    <source>
        <dbReference type="EMBL" id="SKA52397.1"/>
    </source>
</evidence>
<evidence type="ECO:0000313" key="3">
    <source>
        <dbReference type="Proteomes" id="UP000191116"/>
    </source>
</evidence>
<dbReference type="InterPro" id="IPR035897">
    <property type="entry name" value="Toll_tir_struct_dom_sf"/>
</dbReference>
<dbReference type="InterPro" id="IPR027417">
    <property type="entry name" value="P-loop_NTPase"/>
</dbReference>
<dbReference type="RefSeq" id="WP_080176002.1">
    <property type="nucleotide sequence ID" value="NZ_AP024856.1"/>
</dbReference>
<dbReference type="EMBL" id="FUWP01000024">
    <property type="protein sequence ID" value="SKA52397.1"/>
    <property type="molecule type" value="Genomic_DNA"/>
</dbReference>
<proteinExistence type="predicted"/>
<dbReference type="PROSITE" id="PS50104">
    <property type="entry name" value="TIR"/>
    <property type="match status" value="1"/>
</dbReference>
<dbReference type="InterPro" id="IPR011990">
    <property type="entry name" value="TPR-like_helical_dom_sf"/>
</dbReference>
<evidence type="ECO:0000259" key="1">
    <source>
        <dbReference type="PROSITE" id="PS50104"/>
    </source>
</evidence>
<dbReference type="GO" id="GO:0007165">
    <property type="term" value="P:signal transduction"/>
    <property type="evidence" value="ECO:0007669"/>
    <property type="project" value="InterPro"/>
</dbReference>